<evidence type="ECO:0000313" key="4">
    <source>
        <dbReference type="Proteomes" id="UP001175261"/>
    </source>
</evidence>
<feature type="compositionally biased region" description="Low complexity" evidence="2">
    <location>
        <begin position="384"/>
        <end position="398"/>
    </location>
</feature>
<feature type="region of interest" description="Disordered" evidence="2">
    <location>
        <begin position="9"/>
        <end position="29"/>
    </location>
</feature>
<feature type="coiled-coil region" evidence="1">
    <location>
        <begin position="107"/>
        <end position="225"/>
    </location>
</feature>
<evidence type="ECO:0000256" key="1">
    <source>
        <dbReference type="SAM" id="Coils"/>
    </source>
</evidence>
<keyword evidence="4" id="KW-1185">Reference proteome</keyword>
<keyword evidence="1" id="KW-0175">Coiled coil</keyword>
<feature type="compositionally biased region" description="Polar residues" evidence="2">
    <location>
        <begin position="339"/>
        <end position="350"/>
    </location>
</feature>
<evidence type="ECO:0000313" key="3">
    <source>
        <dbReference type="EMBL" id="KAK0389729.1"/>
    </source>
</evidence>
<protein>
    <submittedName>
        <fullName evidence="3">Uncharacterized protein</fullName>
    </submittedName>
</protein>
<dbReference type="AlphaFoldDB" id="A0AA39GMJ8"/>
<feature type="compositionally biased region" description="Low complexity" evidence="2">
    <location>
        <begin position="285"/>
        <end position="296"/>
    </location>
</feature>
<proteinExistence type="predicted"/>
<feature type="compositionally biased region" description="Polar residues" evidence="2">
    <location>
        <begin position="11"/>
        <end position="26"/>
    </location>
</feature>
<dbReference type="Proteomes" id="UP001175261">
    <property type="component" value="Unassembled WGS sequence"/>
</dbReference>
<reference evidence="3" key="1">
    <citation type="submission" date="2022-10" db="EMBL/GenBank/DDBJ databases">
        <title>Determination and structural analysis of whole genome sequence of Sarocladium strictum F4-1.</title>
        <authorList>
            <person name="Hu L."/>
            <person name="Jiang Y."/>
        </authorList>
    </citation>
    <scope>NUCLEOTIDE SEQUENCE</scope>
    <source>
        <strain evidence="3">F4-1</strain>
    </source>
</reference>
<accession>A0AA39GMJ8</accession>
<evidence type="ECO:0000256" key="2">
    <source>
        <dbReference type="SAM" id="MobiDB-lite"/>
    </source>
</evidence>
<sequence>MPCSTEVAYVESSQDSHCPTTPSSTASERHGAMLSVDFSTPLVGAARQEKIKQMTTKHPAFEKTRDVQKVIWNLQTSLRRMPGVGSNEAQEVTQELQKVGRTISTETSQLVDAIANLELDLEDAKRTNVRLTIQEKLLSAQVDDKASAIKDLEKDLEIEHKKRDLAEREVKKVMEDLTRLSAELKALKRDGSPQDGAPSPREGLIKTLEETIKHLEDQVNNRRSLWVMKHSDPAAVARAIESLAGSEKTQEVTCKALASLRQSDGFGDLPSPRGSGGVDLNSWDSSNGSPQSFSQSVQPLSRPPVTGTGRYSNMEVGFQRPGSTVGHDRRLQGPWGPPQQRNTSFSQAQPPSGFGRPPARQGYQRGSGRYRNAVPDFNANPFNSPEAVSSNRASSSYSWRQDSHQGQLPVTPSRGNRYRANTGSQNHSVPDFSLPHTSPSPLIHLTETSVAAWNEQIMDFYATIRNFVEKHASMPDYSSLVQLGRSTLWPTLLSTYCPLSEAEATSYLDFHLKEESSKSCLVTRVIIDYVVNRVWHPSAWLGSDRESNIDIMRLDDDLEATAGQPSQVRQPLLDRQAAIIDRIMSHRDKDSDFYKQKTDEITGAMMLMLNPLLNKLVHQGEAFADMQLIAESAWDLSSKILTSRLTFDFRFPEIGSRFSSQSMLPIWPVMDPMELQAKHWRVALVTTPVITCRNDTGTNISAHSVALADVVCMQ</sequence>
<dbReference type="EMBL" id="JAPDFR010000002">
    <property type="protein sequence ID" value="KAK0389729.1"/>
    <property type="molecule type" value="Genomic_DNA"/>
</dbReference>
<name>A0AA39GMJ8_SARSR</name>
<feature type="region of interest" description="Disordered" evidence="2">
    <location>
        <begin position="262"/>
        <end position="433"/>
    </location>
</feature>
<gene>
    <name evidence="3" type="ORF">NLU13_3302</name>
</gene>
<feature type="compositionally biased region" description="Polar residues" evidence="2">
    <location>
        <begin position="404"/>
        <end position="428"/>
    </location>
</feature>
<feature type="compositionally biased region" description="Low complexity" evidence="2">
    <location>
        <begin position="360"/>
        <end position="371"/>
    </location>
</feature>
<organism evidence="3 4">
    <name type="scientific">Sarocladium strictum</name>
    <name type="common">Black bundle disease fungus</name>
    <name type="synonym">Acremonium strictum</name>
    <dbReference type="NCBI Taxonomy" id="5046"/>
    <lineage>
        <taxon>Eukaryota</taxon>
        <taxon>Fungi</taxon>
        <taxon>Dikarya</taxon>
        <taxon>Ascomycota</taxon>
        <taxon>Pezizomycotina</taxon>
        <taxon>Sordariomycetes</taxon>
        <taxon>Hypocreomycetidae</taxon>
        <taxon>Hypocreales</taxon>
        <taxon>Sarocladiaceae</taxon>
        <taxon>Sarocladium</taxon>
    </lineage>
</organism>
<comment type="caution">
    <text evidence="3">The sequence shown here is derived from an EMBL/GenBank/DDBJ whole genome shotgun (WGS) entry which is preliminary data.</text>
</comment>